<gene>
    <name evidence="3" type="ORF">I8Y58_003083</name>
</gene>
<reference evidence="3" key="2">
    <citation type="submission" date="2020-11" db="EMBL/GenBank/DDBJ databases">
        <authorList>
            <consortium name="NCBI Pathogen Detection Project"/>
        </authorList>
    </citation>
    <scope>NUCLEOTIDE SEQUENCE</scope>
    <source>
        <strain evidence="3">D3612</strain>
    </source>
</reference>
<dbReference type="Proteomes" id="UP000861567">
    <property type="component" value="Unassembled WGS sequence"/>
</dbReference>
<dbReference type="Gene3D" id="1.10.443.10">
    <property type="entry name" value="Intergrase catalytic core"/>
    <property type="match status" value="1"/>
</dbReference>
<evidence type="ECO:0000259" key="2">
    <source>
        <dbReference type="Pfam" id="PF00589"/>
    </source>
</evidence>
<feature type="non-terminal residue" evidence="3">
    <location>
        <position position="51"/>
    </location>
</feature>
<dbReference type="Pfam" id="PF00589">
    <property type="entry name" value="Phage_integrase"/>
    <property type="match status" value="1"/>
</dbReference>
<dbReference type="GO" id="GO:0006310">
    <property type="term" value="P:DNA recombination"/>
    <property type="evidence" value="ECO:0007669"/>
    <property type="project" value="UniProtKB-KW"/>
</dbReference>
<keyword evidence="1" id="KW-0233">DNA recombination</keyword>
<dbReference type="InterPro" id="IPR013762">
    <property type="entry name" value="Integrase-like_cat_sf"/>
</dbReference>
<evidence type="ECO:0000313" key="3">
    <source>
        <dbReference type="EMBL" id="HAT1597805.1"/>
    </source>
</evidence>
<name>A0AAN5R6H6_LEGPN</name>
<proteinExistence type="predicted"/>
<dbReference type="InterPro" id="IPR011010">
    <property type="entry name" value="DNA_brk_join_enz"/>
</dbReference>
<dbReference type="AlphaFoldDB" id="A0AAN5R6H6"/>
<organism evidence="3 4">
    <name type="scientific">Legionella pneumophila</name>
    <dbReference type="NCBI Taxonomy" id="446"/>
    <lineage>
        <taxon>Bacteria</taxon>
        <taxon>Pseudomonadati</taxon>
        <taxon>Pseudomonadota</taxon>
        <taxon>Gammaproteobacteria</taxon>
        <taxon>Legionellales</taxon>
        <taxon>Legionellaceae</taxon>
        <taxon>Legionella</taxon>
    </lineage>
</organism>
<dbReference type="GO" id="GO:0003677">
    <property type="term" value="F:DNA binding"/>
    <property type="evidence" value="ECO:0007669"/>
    <property type="project" value="InterPro"/>
</dbReference>
<sequence length="51" mass="6061">MFLEAAHHPQIKNLFQFAFFTRLRTSELLALEWQDIDLKRGTVKVSRAMVR</sequence>
<comment type="caution">
    <text evidence="3">The sequence shown here is derived from an EMBL/GenBank/DDBJ whole genome shotgun (WGS) entry which is preliminary data.</text>
</comment>
<feature type="domain" description="Tyr recombinase" evidence="2">
    <location>
        <begin position="10"/>
        <end position="46"/>
    </location>
</feature>
<dbReference type="SUPFAM" id="SSF56349">
    <property type="entry name" value="DNA breaking-rejoining enzymes"/>
    <property type="match status" value="1"/>
</dbReference>
<dbReference type="EMBL" id="DACSEI010000078">
    <property type="protein sequence ID" value="HAT1597805.1"/>
    <property type="molecule type" value="Genomic_DNA"/>
</dbReference>
<evidence type="ECO:0000313" key="4">
    <source>
        <dbReference type="Proteomes" id="UP000861567"/>
    </source>
</evidence>
<dbReference type="InterPro" id="IPR002104">
    <property type="entry name" value="Integrase_catalytic"/>
</dbReference>
<evidence type="ECO:0000256" key="1">
    <source>
        <dbReference type="ARBA" id="ARBA00023172"/>
    </source>
</evidence>
<accession>A0AAN5R6H6</accession>
<reference evidence="3" key="1">
    <citation type="journal article" date="2018" name="Genome Biol.">
        <title>SKESA: strategic k-mer extension for scrupulous assemblies.</title>
        <authorList>
            <person name="Souvorov A."/>
            <person name="Agarwala R."/>
            <person name="Lipman D.J."/>
        </authorList>
    </citation>
    <scope>NUCLEOTIDE SEQUENCE</scope>
    <source>
        <strain evidence="3">D3612</strain>
    </source>
</reference>
<protein>
    <submittedName>
        <fullName evidence="3">Tyrosine-type recombinase/integrase</fullName>
    </submittedName>
</protein>
<dbReference type="GO" id="GO:0015074">
    <property type="term" value="P:DNA integration"/>
    <property type="evidence" value="ECO:0007669"/>
    <property type="project" value="InterPro"/>
</dbReference>